<dbReference type="Proteomes" id="UP000316925">
    <property type="component" value="Unassembled WGS sequence"/>
</dbReference>
<feature type="transmembrane region" description="Helical" evidence="12">
    <location>
        <begin position="165"/>
        <end position="189"/>
    </location>
</feature>
<keyword evidence="11 12" id="KW-0472">Membrane</keyword>
<comment type="similarity">
    <text evidence="2">Belongs to the peptidase M48B family.</text>
</comment>
<evidence type="ECO:0000256" key="1">
    <source>
        <dbReference type="ARBA" id="ARBA00001947"/>
    </source>
</evidence>
<dbReference type="Pfam" id="PF01435">
    <property type="entry name" value="Peptidase_M48"/>
    <property type="match status" value="1"/>
</dbReference>
<reference evidence="14 15" key="1">
    <citation type="submission" date="2019-03" db="EMBL/GenBank/DDBJ databases">
        <title>Metabolic potential of uncultured bacteria and archaea associated with petroleum seepage in deep-sea sediments.</title>
        <authorList>
            <person name="Dong X."/>
            <person name="Hubert C."/>
        </authorList>
    </citation>
    <scope>NUCLEOTIDE SEQUENCE [LARGE SCALE GENOMIC DNA]</scope>
    <source>
        <strain evidence="14">E29_bin28</strain>
    </source>
</reference>
<evidence type="ECO:0000259" key="13">
    <source>
        <dbReference type="Pfam" id="PF01435"/>
    </source>
</evidence>
<evidence type="ECO:0000256" key="8">
    <source>
        <dbReference type="ARBA" id="ARBA00022833"/>
    </source>
</evidence>
<evidence type="ECO:0000256" key="6">
    <source>
        <dbReference type="ARBA" id="ARBA00022723"/>
    </source>
</evidence>
<evidence type="ECO:0000256" key="2">
    <source>
        <dbReference type="ARBA" id="ARBA00009779"/>
    </source>
</evidence>
<evidence type="ECO:0000313" key="15">
    <source>
        <dbReference type="Proteomes" id="UP000316925"/>
    </source>
</evidence>
<keyword evidence="4" id="KW-0645">Protease</keyword>
<dbReference type="GO" id="GO:0006508">
    <property type="term" value="P:proteolysis"/>
    <property type="evidence" value="ECO:0007669"/>
    <property type="project" value="UniProtKB-KW"/>
</dbReference>
<proteinExistence type="inferred from homology"/>
<feature type="transmembrane region" description="Helical" evidence="12">
    <location>
        <begin position="22"/>
        <end position="39"/>
    </location>
</feature>
<evidence type="ECO:0000256" key="12">
    <source>
        <dbReference type="SAM" id="Phobius"/>
    </source>
</evidence>
<evidence type="ECO:0000313" key="14">
    <source>
        <dbReference type="EMBL" id="TET94465.1"/>
    </source>
</evidence>
<evidence type="ECO:0000256" key="4">
    <source>
        <dbReference type="ARBA" id="ARBA00022670"/>
    </source>
</evidence>
<keyword evidence="10" id="KW-0482">Metalloprotease</keyword>
<dbReference type="HAMAP" id="MF_00188">
    <property type="entry name" value="Pept_M48_protease_HtpX"/>
    <property type="match status" value="1"/>
</dbReference>
<dbReference type="InterPro" id="IPR001915">
    <property type="entry name" value="Peptidase_M48"/>
</dbReference>
<evidence type="ECO:0000256" key="10">
    <source>
        <dbReference type="ARBA" id="ARBA00023049"/>
    </source>
</evidence>
<keyword evidence="6" id="KW-0479">Metal-binding</keyword>
<dbReference type="CDD" id="cd07338">
    <property type="entry name" value="M48B_HtpX_like"/>
    <property type="match status" value="1"/>
</dbReference>
<evidence type="ECO:0000256" key="11">
    <source>
        <dbReference type="ARBA" id="ARBA00023136"/>
    </source>
</evidence>
<dbReference type="Gene3D" id="3.30.2010.10">
    <property type="entry name" value="Metalloproteases ('zincins'), catalytic domain"/>
    <property type="match status" value="1"/>
</dbReference>
<keyword evidence="9 12" id="KW-1133">Transmembrane helix</keyword>
<feature type="transmembrane region" description="Helical" evidence="12">
    <location>
        <begin position="132"/>
        <end position="153"/>
    </location>
</feature>
<gene>
    <name evidence="14" type="ORF">E3J33_00015</name>
</gene>
<dbReference type="PANTHER" id="PTHR43221">
    <property type="entry name" value="PROTEASE HTPX"/>
    <property type="match status" value="1"/>
</dbReference>
<dbReference type="EMBL" id="SOIJ01000001">
    <property type="protein sequence ID" value="TET94465.1"/>
    <property type="molecule type" value="Genomic_DNA"/>
</dbReference>
<dbReference type="InterPro" id="IPR022919">
    <property type="entry name" value="Pept_M48_protease_HtpX"/>
</dbReference>
<dbReference type="PANTHER" id="PTHR43221:SF2">
    <property type="entry name" value="PROTEASE HTPX HOMOLOG"/>
    <property type="match status" value="1"/>
</dbReference>
<comment type="cofactor">
    <cofactor evidence="1">
        <name>Zn(2+)</name>
        <dbReference type="ChEBI" id="CHEBI:29105"/>
    </cofactor>
</comment>
<feature type="non-terminal residue" evidence="14">
    <location>
        <position position="1"/>
    </location>
</feature>
<evidence type="ECO:0000256" key="7">
    <source>
        <dbReference type="ARBA" id="ARBA00022801"/>
    </source>
</evidence>
<comment type="caution">
    <text evidence="14">The sequence shown here is derived from an EMBL/GenBank/DDBJ whole genome shotgun (WGS) entry which is preliminary data.</text>
</comment>
<dbReference type="InterPro" id="IPR050083">
    <property type="entry name" value="HtpX_protease"/>
</dbReference>
<feature type="domain" description="Peptidase M48" evidence="13">
    <location>
        <begin position="56"/>
        <end position="310"/>
    </location>
</feature>
<name>A0A523YSI4_UNCAE</name>
<protein>
    <submittedName>
        <fullName evidence="14">Peptidase</fullName>
    </submittedName>
</protein>
<sequence length="312" mass="35501">LMFGILYGVITGIGTWMGAGNALFYLVLASLFIGFQYLIGPSLVQLMMRVKWVSEREEPELHQMVGELAERAGIPKPRVGISRLAIPNAFAFGKTLRDGRVCVTQEIQRLLNKDQLKAVLGHEISHLKNRDMMIITLLSVIPLMLYWLAWSTLWGGMFGRRREGGGYAVLIGLGAMLLYFVTNLLVLYGSRIREYYADRGSVKLGSSPQHLATALYRLVYRSAQLRRNPQVKQELKRVEGVKAFFLNDVSRAQNEIRELKEIDKDLSGTIDPNELAELRLKRVKLRGVDKMMELFTTHPNMLKRIKHLAHFT</sequence>
<organism evidence="14 15">
    <name type="scientific">Aerophobetes bacterium</name>
    <dbReference type="NCBI Taxonomy" id="2030807"/>
    <lineage>
        <taxon>Bacteria</taxon>
        <taxon>Candidatus Aerophobota</taxon>
    </lineage>
</organism>
<keyword evidence="5 12" id="KW-0812">Transmembrane</keyword>
<dbReference type="AlphaFoldDB" id="A0A523YSI4"/>
<accession>A0A523YSI4</accession>
<keyword evidence="3" id="KW-1003">Cell membrane</keyword>
<evidence type="ECO:0000256" key="9">
    <source>
        <dbReference type="ARBA" id="ARBA00022989"/>
    </source>
</evidence>
<evidence type="ECO:0000256" key="3">
    <source>
        <dbReference type="ARBA" id="ARBA00022475"/>
    </source>
</evidence>
<evidence type="ECO:0000256" key="5">
    <source>
        <dbReference type="ARBA" id="ARBA00022692"/>
    </source>
</evidence>
<dbReference type="GO" id="GO:0046872">
    <property type="term" value="F:metal ion binding"/>
    <property type="evidence" value="ECO:0007669"/>
    <property type="project" value="UniProtKB-KW"/>
</dbReference>
<dbReference type="GO" id="GO:0004222">
    <property type="term" value="F:metalloendopeptidase activity"/>
    <property type="evidence" value="ECO:0007669"/>
    <property type="project" value="InterPro"/>
</dbReference>
<keyword evidence="7" id="KW-0378">Hydrolase</keyword>
<keyword evidence="8" id="KW-0862">Zinc</keyword>